<organism evidence="2 3">
    <name type="scientific">Hyphomicrobium nitrativorans NL23</name>
    <dbReference type="NCBI Taxonomy" id="1029756"/>
    <lineage>
        <taxon>Bacteria</taxon>
        <taxon>Pseudomonadati</taxon>
        <taxon>Pseudomonadota</taxon>
        <taxon>Alphaproteobacteria</taxon>
        <taxon>Hyphomicrobiales</taxon>
        <taxon>Hyphomicrobiaceae</taxon>
        <taxon>Hyphomicrobium</taxon>
    </lineage>
</organism>
<dbReference type="KEGG" id="hni:W911_03985"/>
<dbReference type="PATRIC" id="fig|1029756.8.peg.834"/>
<keyword evidence="3" id="KW-1185">Reference proteome</keyword>
<evidence type="ECO:0000313" key="2">
    <source>
        <dbReference type="EMBL" id="AHB47754.1"/>
    </source>
</evidence>
<dbReference type="AlphaFoldDB" id="V5SCQ3"/>
<evidence type="ECO:0008006" key="4">
    <source>
        <dbReference type="Google" id="ProtNLM"/>
    </source>
</evidence>
<feature type="region of interest" description="Disordered" evidence="1">
    <location>
        <begin position="1"/>
        <end position="28"/>
    </location>
</feature>
<dbReference type="HOGENOM" id="CLU_144083_1_0_5"/>
<accession>V5SCQ3</accession>
<dbReference type="STRING" id="1029756.W911_03985"/>
<dbReference type="Proteomes" id="UP000018542">
    <property type="component" value="Chromosome"/>
</dbReference>
<dbReference type="EMBL" id="CP006912">
    <property type="protein sequence ID" value="AHB47754.1"/>
    <property type="molecule type" value="Genomic_DNA"/>
</dbReference>
<protein>
    <recommendedName>
        <fullName evidence="4">Flagellar protein FlgN</fullName>
    </recommendedName>
</protein>
<dbReference type="GO" id="GO:0044780">
    <property type="term" value="P:bacterial-type flagellum assembly"/>
    <property type="evidence" value="ECO:0007669"/>
    <property type="project" value="InterPro"/>
</dbReference>
<dbReference type="InterPro" id="IPR036679">
    <property type="entry name" value="FlgN-like_sf"/>
</dbReference>
<proteinExistence type="predicted"/>
<name>V5SCQ3_9HYPH</name>
<gene>
    <name evidence="2" type="ORF">W911_03985</name>
</gene>
<sequence length="153" mass="16671">MLQRPADPAQNYSTATQASPSLPPASMAGLPVGGSAPISMLEIAIQRLEEIVDQETKALKQRETIDLKGFNDRKSQALLELTRWMRNISGVEANPQIAARIGALKEKLLVNQAVLKLHLEAVREISASMADAIRQSESDGTYTQAISSAYRQL</sequence>
<dbReference type="OrthoDB" id="7871570at2"/>
<feature type="compositionally biased region" description="Polar residues" evidence="1">
    <location>
        <begin position="10"/>
        <end position="20"/>
    </location>
</feature>
<dbReference type="RefSeq" id="WP_023786207.1">
    <property type="nucleotide sequence ID" value="NC_022997.1"/>
</dbReference>
<reference evidence="2 3" key="1">
    <citation type="journal article" date="2014" name="Genome Announc.">
        <title>Complete Genome Sequence of Hyphomicrobium nitrativorans Strain NL23, a Denitrifying Bacterium Isolated from Biofilm of a Methanol-Fed Denitrification System Treating Seawater at the Montreal Biodome.</title>
        <authorList>
            <person name="Martineau C."/>
            <person name="Villeneuve C."/>
            <person name="Mauffrey F."/>
            <person name="Villemur R."/>
        </authorList>
    </citation>
    <scope>NUCLEOTIDE SEQUENCE [LARGE SCALE GENOMIC DNA]</scope>
    <source>
        <strain evidence="2">NL23</strain>
    </source>
</reference>
<evidence type="ECO:0000256" key="1">
    <source>
        <dbReference type="SAM" id="MobiDB-lite"/>
    </source>
</evidence>
<evidence type="ECO:0000313" key="3">
    <source>
        <dbReference type="Proteomes" id="UP000018542"/>
    </source>
</evidence>
<dbReference type="SUPFAM" id="SSF140566">
    <property type="entry name" value="FlgN-like"/>
    <property type="match status" value="1"/>
</dbReference>